<dbReference type="Proteomes" id="UP000593568">
    <property type="component" value="Unassembled WGS sequence"/>
</dbReference>
<evidence type="ECO:0000313" key="1">
    <source>
        <dbReference type="EMBL" id="MBA0768746.1"/>
    </source>
</evidence>
<keyword evidence="2" id="KW-1185">Reference proteome</keyword>
<protein>
    <submittedName>
        <fullName evidence="1">Uncharacterized protein</fullName>
    </submittedName>
</protein>
<reference evidence="1 2" key="1">
    <citation type="journal article" date="2019" name="Genome Biol. Evol.">
        <title>Insights into the evolution of the New World diploid cottons (Gossypium, subgenus Houzingenia) based on genome sequencing.</title>
        <authorList>
            <person name="Grover C.E."/>
            <person name="Arick M.A. 2nd"/>
            <person name="Thrash A."/>
            <person name="Conover J.L."/>
            <person name="Sanders W.S."/>
            <person name="Peterson D.G."/>
            <person name="Frelichowski J.E."/>
            <person name="Scheffler J.A."/>
            <person name="Scheffler B.E."/>
            <person name="Wendel J.F."/>
        </authorList>
    </citation>
    <scope>NUCLEOTIDE SEQUENCE [LARGE SCALE GENOMIC DNA]</scope>
    <source>
        <strain evidence="1">8</strain>
        <tissue evidence="1">Leaf</tissue>
    </source>
</reference>
<comment type="caution">
    <text evidence="1">The sequence shown here is derived from an EMBL/GenBank/DDBJ whole genome shotgun (WGS) entry which is preliminary data.</text>
</comment>
<dbReference type="EMBL" id="JABEZW010000007">
    <property type="protein sequence ID" value="MBA0768746.1"/>
    <property type="molecule type" value="Genomic_DNA"/>
</dbReference>
<gene>
    <name evidence="1" type="ORF">Gotri_017526</name>
</gene>
<name>A0A7J9E6T9_9ROSI</name>
<evidence type="ECO:0000313" key="2">
    <source>
        <dbReference type="Proteomes" id="UP000593568"/>
    </source>
</evidence>
<accession>A0A7J9E6T9</accession>
<proteinExistence type="predicted"/>
<organism evidence="1 2">
    <name type="scientific">Gossypium trilobum</name>
    <dbReference type="NCBI Taxonomy" id="34281"/>
    <lineage>
        <taxon>Eukaryota</taxon>
        <taxon>Viridiplantae</taxon>
        <taxon>Streptophyta</taxon>
        <taxon>Embryophyta</taxon>
        <taxon>Tracheophyta</taxon>
        <taxon>Spermatophyta</taxon>
        <taxon>Magnoliopsida</taxon>
        <taxon>eudicotyledons</taxon>
        <taxon>Gunneridae</taxon>
        <taxon>Pentapetalae</taxon>
        <taxon>rosids</taxon>
        <taxon>malvids</taxon>
        <taxon>Malvales</taxon>
        <taxon>Malvaceae</taxon>
        <taxon>Malvoideae</taxon>
        <taxon>Gossypium</taxon>
    </lineage>
</organism>
<sequence length="53" mass="6262">MAQFHFLFLRPRVDHPYTFPLITKWNHSASYAGISTGLKDIRLLLDRRSKAQF</sequence>
<dbReference type="AlphaFoldDB" id="A0A7J9E6T9"/>